<sequence length="130" mass="14499">MNGMARRVIAVLAMALLSGVTGQAMARDYQLMVGNSPSQYVGGTYRYQLQLDDPAEVRIDSELLPAGFYDARLRAVLRDERGNVVAESARRGDNFTLVRTLQPGRYVLEVHGQHLGGDDRGFFRLRTSMH</sequence>
<feature type="chain" id="PRO_5011518120" evidence="1">
    <location>
        <begin position="27"/>
        <end position="130"/>
    </location>
</feature>
<reference evidence="2 3" key="1">
    <citation type="submission" date="2016-10" db="EMBL/GenBank/DDBJ databases">
        <authorList>
            <person name="de Groot N.N."/>
        </authorList>
    </citation>
    <scope>NUCLEOTIDE SEQUENCE [LARGE SCALE GENOMIC DNA]</scope>
    <source>
        <strain evidence="2 3">CGMCC 1.6133</strain>
    </source>
</reference>
<dbReference type="Proteomes" id="UP000198525">
    <property type="component" value="Unassembled WGS sequence"/>
</dbReference>
<dbReference type="AlphaFoldDB" id="A0A1G8W7M5"/>
<evidence type="ECO:0000313" key="2">
    <source>
        <dbReference type="EMBL" id="SDJ74097.1"/>
    </source>
</evidence>
<gene>
    <name evidence="2" type="ORF">SAMN04487954_107176</name>
</gene>
<dbReference type="OrthoDB" id="6163346at2"/>
<keyword evidence="1" id="KW-0732">Signal</keyword>
<name>A0A1G8W7M5_9GAMM</name>
<accession>A0A1G8W7M5</accession>
<evidence type="ECO:0000256" key="1">
    <source>
        <dbReference type="SAM" id="SignalP"/>
    </source>
</evidence>
<feature type="signal peptide" evidence="1">
    <location>
        <begin position="1"/>
        <end position="26"/>
    </location>
</feature>
<protein>
    <submittedName>
        <fullName evidence="2">Uncharacterized protein</fullName>
    </submittedName>
</protein>
<dbReference type="EMBL" id="FNES01000007">
    <property type="protein sequence ID" value="SDJ74097.1"/>
    <property type="molecule type" value="Genomic_DNA"/>
</dbReference>
<dbReference type="RefSeq" id="WP_089685880.1">
    <property type="nucleotide sequence ID" value="NZ_FNES01000007.1"/>
</dbReference>
<keyword evidence="3" id="KW-1185">Reference proteome</keyword>
<proteinExistence type="predicted"/>
<organism evidence="2 3">
    <name type="scientific">Billgrantia gudaonensis</name>
    <dbReference type="NCBI Taxonomy" id="376427"/>
    <lineage>
        <taxon>Bacteria</taxon>
        <taxon>Pseudomonadati</taxon>
        <taxon>Pseudomonadota</taxon>
        <taxon>Gammaproteobacteria</taxon>
        <taxon>Oceanospirillales</taxon>
        <taxon>Halomonadaceae</taxon>
        <taxon>Billgrantia</taxon>
    </lineage>
</organism>
<evidence type="ECO:0000313" key="3">
    <source>
        <dbReference type="Proteomes" id="UP000198525"/>
    </source>
</evidence>